<dbReference type="EMBL" id="WJBH02000362">
    <property type="protein sequence ID" value="KAI9549156.1"/>
    <property type="molecule type" value="Genomic_DNA"/>
</dbReference>
<sequence length="252" mass="28705">MKLLPSFVLTYLVLSTVPVDGEECENQLGDCYIIKRLAEQKKKAIRDLSTDFENETLNEWRDESKTGVRWKAEDYNSPWEVNNLPVKPSIGNRYLRVDRKSSFEVAILRSLTFSISMGDDYKDILFTFDFWLRSTWPKFTNLELCVNENGNEKPILSLSDYSAITNRNWNTISVNPFHDVSPPSEISLVFYAYCGTNTEDAVAIDNIRWTDDSSSLTALTKLESLTSPITIVPVPSDTMFLANSTTKSQLII</sequence>
<evidence type="ECO:0000313" key="3">
    <source>
        <dbReference type="EMBL" id="KAI9549156.1"/>
    </source>
</evidence>
<dbReference type="Pfam" id="PF00629">
    <property type="entry name" value="MAM"/>
    <property type="match status" value="1"/>
</dbReference>
<feature type="signal peptide" evidence="1">
    <location>
        <begin position="1"/>
        <end position="21"/>
    </location>
</feature>
<organism evidence="3 4">
    <name type="scientific">Daphnia sinensis</name>
    <dbReference type="NCBI Taxonomy" id="1820382"/>
    <lineage>
        <taxon>Eukaryota</taxon>
        <taxon>Metazoa</taxon>
        <taxon>Ecdysozoa</taxon>
        <taxon>Arthropoda</taxon>
        <taxon>Crustacea</taxon>
        <taxon>Branchiopoda</taxon>
        <taxon>Diplostraca</taxon>
        <taxon>Cladocera</taxon>
        <taxon>Anomopoda</taxon>
        <taxon>Daphniidae</taxon>
        <taxon>Daphnia</taxon>
        <taxon>Daphnia similis group</taxon>
    </lineage>
</organism>
<dbReference type="InterPro" id="IPR000998">
    <property type="entry name" value="MAM_dom"/>
</dbReference>
<keyword evidence="4" id="KW-1185">Reference proteome</keyword>
<dbReference type="InterPro" id="IPR013320">
    <property type="entry name" value="ConA-like_dom_sf"/>
</dbReference>
<evidence type="ECO:0000313" key="4">
    <source>
        <dbReference type="Proteomes" id="UP000820818"/>
    </source>
</evidence>
<comment type="caution">
    <text evidence="3">The sequence shown here is derived from an EMBL/GenBank/DDBJ whole genome shotgun (WGS) entry which is preliminary data.</text>
</comment>
<dbReference type="AlphaFoldDB" id="A0AAD5KD22"/>
<evidence type="ECO:0000256" key="1">
    <source>
        <dbReference type="SAM" id="SignalP"/>
    </source>
</evidence>
<keyword evidence="1" id="KW-0732">Signal</keyword>
<accession>A0AAD5KD22</accession>
<dbReference type="Proteomes" id="UP000820818">
    <property type="component" value="Unassembled WGS sequence"/>
</dbReference>
<proteinExistence type="predicted"/>
<reference evidence="3" key="1">
    <citation type="submission" date="2022-05" db="EMBL/GenBank/DDBJ databases">
        <title>A multi-omics perspective on studying reproductive biology in Daphnia sinensis.</title>
        <authorList>
            <person name="Jia J."/>
        </authorList>
    </citation>
    <scope>NUCLEOTIDE SEQUENCE</scope>
    <source>
        <strain evidence="3">WSL</strain>
    </source>
</reference>
<gene>
    <name evidence="3" type="ORF">GHT06_005471</name>
</gene>
<name>A0AAD5KD22_9CRUS</name>
<dbReference type="Gene3D" id="2.60.120.200">
    <property type="match status" value="1"/>
</dbReference>
<protein>
    <recommendedName>
        <fullName evidence="2">MAM domain-containing protein</fullName>
    </recommendedName>
</protein>
<feature type="domain" description="MAM" evidence="2">
    <location>
        <begin position="48"/>
        <end position="216"/>
    </location>
</feature>
<evidence type="ECO:0000259" key="2">
    <source>
        <dbReference type="PROSITE" id="PS50060"/>
    </source>
</evidence>
<dbReference type="PROSITE" id="PS50060">
    <property type="entry name" value="MAM_2"/>
    <property type="match status" value="1"/>
</dbReference>
<dbReference type="SUPFAM" id="SSF49899">
    <property type="entry name" value="Concanavalin A-like lectins/glucanases"/>
    <property type="match status" value="1"/>
</dbReference>
<feature type="chain" id="PRO_5042039754" description="MAM domain-containing protein" evidence="1">
    <location>
        <begin position="22"/>
        <end position="252"/>
    </location>
</feature>
<dbReference type="GO" id="GO:0016020">
    <property type="term" value="C:membrane"/>
    <property type="evidence" value="ECO:0007669"/>
    <property type="project" value="InterPro"/>
</dbReference>